<dbReference type="InterPro" id="IPR031982">
    <property type="entry name" value="PilE-like"/>
</dbReference>
<dbReference type="EMBL" id="JAPMOU010000028">
    <property type="protein sequence ID" value="MDE1464086.1"/>
    <property type="molecule type" value="Genomic_DNA"/>
</dbReference>
<dbReference type="Gene3D" id="3.30.700.50">
    <property type="match status" value="1"/>
</dbReference>
<organism evidence="1 2">
    <name type="scientific">Spartinivicinus poritis</name>
    <dbReference type="NCBI Taxonomy" id="2994640"/>
    <lineage>
        <taxon>Bacteria</taxon>
        <taxon>Pseudomonadati</taxon>
        <taxon>Pseudomonadota</taxon>
        <taxon>Gammaproteobacteria</taxon>
        <taxon>Oceanospirillales</taxon>
        <taxon>Zooshikellaceae</taxon>
        <taxon>Spartinivicinus</taxon>
    </lineage>
</organism>
<evidence type="ECO:0000313" key="1">
    <source>
        <dbReference type="EMBL" id="MDE1464086.1"/>
    </source>
</evidence>
<keyword evidence="2" id="KW-1185">Reference proteome</keyword>
<comment type="caution">
    <text evidence="1">The sequence shown here is derived from an EMBL/GenBank/DDBJ whole genome shotgun (WGS) entry which is preliminary data.</text>
</comment>
<gene>
    <name evidence="1" type="ORF">ORQ98_19195</name>
</gene>
<protein>
    <submittedName>
        <fullName evidence="1">Type IV pilin protein</fullName>
    </submittedName>
</protein>
<dbReference type="SUPFAM" id="SSF54523">
    <property type="entry name" value="Pili subunits"/>
    <property type="match status" value="1"/>
</dbReference>
<accession>A0ABT5UDK7</accession>
<reference evidence="1 2" key="1">
    <citation type="submission" date="2022-11" db="EMBL/GenBank/DDBJ databases">
        <title>Spartinivicinus poritis sp. nov., isolated from scleractinian coral Porites lutea.</title>
        <authorList>
            <person name="Zhang G."/>
            <person name="Cai L."/>
            <person name="Wei Q."/>
        </authorList>
    </citation>
    <scope>NUCLEOTIDE SEQUENCE [LARGE SCALE GENOMIC DNA]</scope>
    <source>
        <strain evidence="1 2">A2-2</strain>
    </source>
</reference>
<evidence type="ECO:0000313" key="2">
    <source>
        <dbReference type="Proteomes" id="UP001528823"/>
    </source>
</evidence>
<dbReference type="Pfam" id="PF16732">
    <property type="entry name" value="ComP_DUS"/>
    <property type="match status" value="1"/>
</dbReference>
<name>A0ABT5UDK7_9GAMM</name>
<proteinExistence type="predicted"/>
<dbReference type="Proteomes" id="UP001528823">
    <property type="component" value="Unassembled WGS sequence"/>
</dbReference>
<sequence>MPSYQQYVINSRRAEAQSALMQFAQAMERHYAKKYSYKGLAVSDGDTGVPADIFPSRAPLEGATKYYNLTISAATENTYTLGAVPIAGTAQAGNGALTITSSSDTCWYKDQDSIPDDKSGCIRWKG</sequence>
<dbReference type="InterPro" id="IPR045584">
    <property type="entry name" value="Pilin-like"/>
</dbReference>